<gene>
    <name evidence="1" type="ORF">N7530_004284</name>
</gene>
<name>A0A9X0BQA3_9EURO</name>
<comment type="caution">
    <text evidence="1">The sequence shown here is derived from an EMBL/GenBank/DDBJ whole genome shotgun (WGS) entry which is preliminary data.</text>
</comment>
<reference evidence="1" key="1">
    <citation type="submission" date="2022-12" db="EMBL/GenBank/DDBJ databases">
        <authorList>
            <person name="Petersen C."/>
        </authorList>
    </citation>
    <scope>NUCLEOTIDE SEQUENCE</scope>
    <source>
        <strain evidence="1">IBT 17660</strain>
    </source>
</reference>
<dbReference type="PANTHER" id="PTHR40628">
    <property type="entry name" value="CHROMO DOMAIN-CONTAINING PROTEIN"/>
    <property type="match status" value="1"/>
</dbReference>
<organism evidence="1 2">
    <name type="scientific">Penicillium desertorum</name>
    <dbReference type="NCBI Taxonomy" id="1303715"/>
    <lineage>
        <taxon>Eukaryota</taxon>
        <taxon>Fungi</taxon>
        <taxon>Dikarya</taxon>
        <taxon>Ascomycota</taxon>
        <taxon>Pezizomycotina</taxon>
        <taxon>Eurotiomycetes</taxon>
        <taxon>Eurotiomycetidae</taxon>
        <taxon>Eurotiales</taxon>
        <taxon>Aspergillaceae</taxon>
        <taxon>Penicillium</taxon>
    </lineage>
</organism>
<dbReference type="AlphaFoldDB" id="A0A9X0BQA3"/>
<keyword evidence="2" id="KW-1185">Reference proteome</keyword>
<sequence length="253" mass="28373">MASMPVRPDRPPPPCPSWVYSDKSDTHVAKDRCWFGTDYIPFTSHFTDITGGRAEVIGVGTVDLATMMSPPTQTDPGSPSTLRLKNVLHAPAALCNIIGKPVTEDYTVICGTTDSDYPGFIVKNTNGNIVAYFKPKDQGPDLYQVQLGKPPLGHEFGISPLSPNGNYLIHAFWSQRERHRFVIFKFSGLIRASGVEPFTPTEKKWFTKNRMSEKAIRVAYGLDPNRKEHQEECRAIMRILKCQAENEPIIFPY</sequence>
<reference evidence="1" key="2">
    <citation type="journal article" date="2023" name="IMA Fungus">
        <title>Comparative genomic study of the Penicillium genus elucidates a diverse pangenome and 15 lateral gene transfer events.</title>
        <authorList>
            <person name="Petersen C."/>
            <person name="Sorensen T."/>
            <person name="Nielsen M.R."/>
            <person name="Sondergaard T.E."/>
            <person name="Sorensen J.L."/>
            <person name="Fitzpatrick D.A."/>
            <person name="Frisvad J.C."/>
            <person name="Nielsen K.L."/>
        </authorList>
    </citation>
    <scope>NUCLEOTIDE SEQUENCE</scope>
    <source>
        <strain evidence="1">IBT 17660</strain>
    </source>
</reference>
<protein>
    <submittedName>
        <fullName evidence="1">Uncharacterized protein</fullName>
    </submittedName>
</protein>
<dbReference type="Proteomes" id="UP001147760">
    <property type="component" value="Unassembled WGS sequence"/>
</dbReference>
<evidence type="ECO:0000313" key="2">
    <source>
        <dbReference type="Proteomes" id="UP001147760"/>
    </source>
</evidence>
<dbReference type="PANTHER" id="PTHR40628:SF1">
    <property type="entry name" value="CHROMO DOMAIN-CONTAINING PROTEIN"/>
    <property type="match status" value="1"/>
</dbReference>
<evidence type="ECO:0000313" key="1">
    <source>
        <dbReference type="EMBL" id="KAJ5478775.1"/>
    </source>
</evidence>
<dbReference type="OrthoDB" id="4232400at2759"/>
<dbReference type="EMBL" id="JAPWDO010000003">
    <property type="protein sequence ID" value="KAJ5478775.1"/>
    <property type="molecule type" value="Genomic_DNA"/>
</dbReference>
<proteinExistence type="predicted"/>
<accession>A0A9X0BQA3</accession>